<gene>
    <name evidence="1" type="ORF">H2508_01400</name>
</gene>
<comment type="caution">
    <text evidence="1">The sequence shown here is derived from an EMBL/GenBank/DDBJ whole genome shotgun (WGS) entry which is preliminary data.</text>
</comment>
<sequence>MTHADLKARQRAEREGHSEGLGLRSHRALSWLDRAEQWEDEDGKFIFLWIAFNVAYANEIVEGERAHEKKTFVMFLEKLVELDTDDKLYKLIWTEFSGSIRGLLNNQFVFEPFWEYQRGNISQEQWKSSFDSAKAANRALAEHRTADALPIVLARIYTLRNQLVHGGATWNSRVNRDQLTDCASFLGKLVPHVITLMLDNPNTLWGGCCLSGGRSLICAKMLHVCVYNIYMSMLATMMCPSSNSIRSHP</sequence>
<dbReference type="EMBL" id="JACFXU010000013">
    <property type="protein sequence ID" value="MBA6411764.1"/>
    <property type="molecule type" value="Genomic_DNA"/>
</dbReference>
<evidence type="ECO:0000313" key="2">
    <source>
        <dbReference type="Proteomes" id="UP000539350"/>
    </source>
</evidence>
<evidence type="ECO:0008006" key="3">
    <source>
        <dbReference type="Google" id="ProtNLM"/>
    </source>
</evidence>
<proteinExistence type="predicted"/>
<evidence type="ECO:0000313" key="1">
    <source>
        <dbReference type="EMBL" id="MBA6411764.1"/>
    </source>
</evidence>
<keyword evidence="2" id="KW-1185">Reference proteome</keyword>
<reference evidence="1 2" key="1">
    <citation type="submission" date="2020-07" db="EMBL/GenBank/DDBJ databases">
        <title>Halieaceae bacterium, F7430, whole genome shotgun sequencing project.</title>
        <authorList>
            <person name="Jiang S."/>
            <person name="Liu Z.W."/>
            <person name="Du Z.J."/>
        </authorList>
    </citation>
    <scope>NUCLEOTIDE SEQUENCE [LARGE SCALE GENOMIC DNA]</scope>
    <source>
        <strain evidence="1 2">F7430</strain>
    </source>
</reference>
<name>A0A7W2TTR9_9GAMM</name>
<dbReference type="Proteomes" id="UP000539350">
    <property type="component" value="Unassembled WGS sequence"/>
</dbReference>
<protein>
    <recommendedName>
        <fullName evidence="3">Apea-like HEPN domain-containing protein</fullName>
    </recommendedName>
</protein>
<organism evidence="1 2">
    <name type="scientific">Sediminihaliea albiluteola</name>
    <dbReference type="NCBI Taxonomy" id="2758564"/>
    <lineage>
        <taxon>Bacteria</taxon>
        <taxon>Pseudomonadati</taxon>
        <taxon>Pseudomonadota</taxon>
        <taxon>Gammaproteobacteria</taxon>
        <taxon>Cellvibrionales</taxon>
        <taxon>Halieaceae</taxon>
        <taxon>Sediminihaliea</taxon>
    </lineage>
</organism>
<accession>A0A7W2TTR9</accession>
<dbReference type="AlphaFoldDB" id="A0A7W2TTR9"/>